<evidence type="ECO:0000313" key="2">
    <source>
        <dbReference type="Proteomes" id="UP000595437"/>
    </source>
</evidence>
<dbReference type="EMBL" id="CP045894">
    <property type="protein sequence ID" value="QQP55300.1"/>
    <property type="molecule type" value="Genomic_DNA"/>
</dbReference>
<accession>A0A7T8KG39</accession>
<name>A0A7T8KG39_CALRO</name>
<evidence type="ECO:0000313" key="1">
    <source>
        <dbReference type="EMBL" id="QQP55300.1"/>
    </source>
</evidence>
<feature type="non-terminal residue" evidence="1">
    <location>
        <position position="56"/>
    </location>
</feature>
<protein>
    <submittedName>
        <fullName evidence="1">Transglutaminaselike</fullName>
    </submittedName>
</protein>
<proteinExistence type="predicted"/>
<reference evidence="2" key="1">
    <citation type="submission" date="2021-01" db="EMBL/GenBank/DDBJ databases">
        <title>Caligus Genome Assembly.</title>
        <authorList>
            <person name="Gallardo-Escarate C."/>
        </authorList>
    </citation>
    <scope>NUCLEOTIDE SEQUENCE [LARGE SCALE GENOMIC DNA]</scope>
</reference>
<dbReference type="AlphaFoldDB" id="A0A7T8KG39"/>
<sequence>MFASGSHWTWKTLSSTAKLILRTDSSKKTPVVRRAQIFHVALTFVGRNLDIRKDHI</sequence>
<dbReference type="Proteomes" id="UP000595437">
    <property type="component" value="Chromosome 5"/>
</dbReference>
<gene>
    <name evidence="1" type="ORF">FKW44_008442</name>
</gene>
<keyword evidence="2" id="KW-1185">Reference proteome</keyword>
<organism evidence="1 2">
    <name type="scientific">Caligus rogercresseyi</name>
    <name type="common">Sea louse</name>
    <dbReference type="NCBI Taxonomy" id="217165"/>
    <lineage>
        <taxon>Eukaryota</taxon>
        <taxon>Metazoa</taxon>
        <taxon>Ecdysozoa</taxon>
        <taxon>Arthropoda</taxon>
        <taxon>Crustacea</taxon>
        <taxon>Multicrustacea</taxon>
        <taxon>Hexanauplia</taxon>
        <taxon>Copepoda</taxon>
        <taxon>Siphonostomatoida</taxon>
        <taxon>Caligidae</taxon>
        <taxon>Caligus</taxon>
    </lineage>
</organism>